<dbReference type="OrthoDB" id="5761230at2"/>
<name>A0A3M2HM07_9GAMM</name>
<proteinExistence type="inferred from homology"/>
<comment type="caution">
    <text evidence="7">The sequence shown here is derived from an EMBL/GenBank/DDBJ whole genome shotgun (WGS) entry which is preliminary data.</text>
</comment>
<dbReference type="GO" id="GO:0016020">
    <property type="term" value="C:membrane"/>
    <property type="evidence" value="ECO:0007669"/>
    <property type="project" value="UniProtKB-SubCell"/>
</dbReference>
<protein>
    <submittedName>
        <fullName evidence="7">AI-2E family transporter</fullName>
    </submittedName>
</protein>
<evidence type="ECO:0000313" key="7">
    <source>
        <dbReference type="EMBL" id="RMH88913.1"/>
    </source>
</evidence>
<evidence type="ECO:0000256" key="1">
    <source>
        <dbReference type="ARBA" id="ARBA00004141"/>
    </source>
</evidence>
<evidence type="ECO:0000256" key="2">
    <source>
        <dbReference type="ARBA" id="ARBA00009773"/>
    </source>
</evidence>
<feature type="transmembrane region" description="Helical" evidence="6">
    <location>
        <begin position="271"/>
        <end position="291"/>
    </location>
</feature>
<evidence type="ECO:0000256" key="4">
    <source>
        <dbReference type="ARBA" id="ARBA00022989"/>
    </source>
</evidence>
<sequence>MSDADNETESARGVASRSLIKVSVLVVVALLVVVAWLAFEFLLLLFAAILFGVLINGVSCWISEKTPLSRKASMGVFFVLFLISVGLFGWLVAPSISEQVDALSESLPEAVERLRERADDSAWVSRIMEYQGSLSEAVSPGDGFSVVTAVLASLGGALTSFVVAFAIGVCLAINPRVYVDGFVKLIPLSYRARTKEVLSESGSTLQSWLIAKLIEMLLIGVLTTLGLWLLGIELALVLGLIAGLLSFIPNIGPVIALVPALLLASLEGTRTMLYVAGLYALVQALESYVFTPWMQNRIVSVPPALTISLQLLFGLLAGTLGLLLATPLGAVGMVMIRMLYVEDVLGDRPGREERHAAEDYDER</sequence>
<feature type="transmembrane region" description="Helical" evidence="6">
    <location>
        <begin position="236"/>
        <end position="264"/>
    </location>
</feature>
<dbReference type="EMBL" id="RFFM01000004">
    <property type="protein sequence ID" value="RMH88913.1"/>
    <property type="molecule type" value="Genomic_DNA"/>
</dbReference>
<feature type="transmembrane region" description="Helical" evidence="6">
    <location>
        <begin position="19"/>
        <end position="37"/>
    </location>
</feature>
<feature type="transmembrane region" description="Helical" evidence="6">
    <location>
        <begin position="209"/>
        <end position="230"/>
    </location>
</feature>
<organism evidence="7 8">
    <name type="scientific">Stutzerimonas zhaodongensis</name>
    <dbReference type="NCBI Taxonomy" id="1176257"/>
    <lineage>
        <taxon>Bacteria</taxon>
        <taxon>Pseudomonadati</taxon>
        <taxon>Pseudomonadota</taxon>
        <taxon>Gammaproteobacteria</taxon>
        <taxon>Pseudomonadales</taxon>
        <taxon>Pseudomonadaceae</taxon>
        <taxon>Stutzerimonas</taxon>
    </lineage>
</organism>
<feature type="transmembrane region" description="Helical" evidence="6">
    <location>
        <begin position="144"/>
        <end position="173"/>
    </location>
</feature>
<keyword evidence="8" id="KW-1185">Reference proteome</keyword>
<feature type="transmembrane region" description="Helical" evidence="6">
    <location>
        <begin position="311"/>
        <end position="336"/>
    </location>
</feature>
<dbReference type="AlphaFoldDB" id="A0A3M2HM07"/>
<dbReference type="GO" id="GO:0055085">
    <property type="term" value="P:transmembrane transport"/>
    <property type="evidence" value="ECO:0007669"/>
    <property type="project" value="TreeGrafter"/>
</dbReference>
<keyword evidence="3 6" id="KW-0812">Transmembrane</keyword>
<evidence type="ECO:0000313" key="8">
    <source>
        <dbReference type="Proteomes" id="UP000269774"/>
    </source>
</evidence>
<dbReference type="InterPro" id="IPR002549">
    <property type="entry name" value="AI-2E-like"/>
</dbReference>
<comment type="subcellular location">
    <subcellularLocation>
        <location evidence="1">Membrane</location>
        <topology evidence="1">Multi-pass membrane protein</topology>
    </subcellularLocation>
</comment>
<evidence type="ECO:0000256" key="6">
    <source>
        <dbReference type="SAM" id="Phobius"/>
    </source>
</evidence>
<dbReference type="PANTHER" id="PTHR21716:SF62">
    <property type="entry name" value="TRANSPORT PROTEIN YDBI-RELATED"/>
    <property type="match status" value="1"/>
</dbReference>
<gene>
    <name evidence="7" type="ORF">EA797_16905</name>
</gene>
<evidence type="ECO:0000256" key="5">
    <source>
        <dbReference type="ARBA" id="ARBA00023136"/>
    </source>
</evidence>
<dbReference type="Proteomes" id="UP000269774">
    <property type="component" value="Unassembled WGS sequence"/>
</dbReference>
<dbReference type="RefSeq" id="WP_122167281.1">
    <property type="nucleotide sequence ID" value="NZ_JAMOIB010000006.1"/>
</dbReference>
<reference evidence="7 8" key="1">
    <citation type="submission" date="2018-10" db="EMBL/GenBank/DDBJ databases">
        <title>Pseudomonas zhaodongensis NEAU-ST5-21(T) genome.</title>
        <authorList>
            <person name="Peng J."/>
            <person name="Liu Z.-P."/>
        </authorList>
    </citation>
    <scope>NUCLEOTIDE SEQUENCE [LARGE SCALE GENOMIC DNA]</scope>
    <source>
        <strain evidence="7 8">NEAU-ST5-21</strain>
    </source>
</reference>
<dbReference type="Pfam" id="PF01594">
    <property type="entry name" value="AI-2E_transport"/>
    <property type="match status" value="1"/>
</dbReference>
<evidence type="ECO:0000256" key="3">
    <source>
        <dbReference type="ARBA" id="ARBA00022692"/>
    </source>
</evidence>
<keyword evidence="5 6" id="KW-0472">Membrane</keyword>
<keyword evidence="4 6" id="KW-1133">Transmembrane helix</keyword>
<feature type="transmembrane region" description="Helical" evidence="6">
    <location>
        <begin position="74"/>
        <end position="93"/>
    </location>
</feature>
<feature type="transmembrane region" description="Helical" evidence="6">
    <location>
        <begin position="43"/>
        <end position="62"/>
    </location>
</feature>
<dbReference type="PANTHER" id="PTHR21716">
    <property type="entry name" value="TRANSMEMBRANE PROTEIN"/>
    <property type="match status" value="1"/>
</dbReference>
<comment type="similarity">
    <text evidence="2">Belongs to the autoinducer-2 exporter (AI-2E) (TC 2.A.86) family.</text>
</comment>
<accession>A0A3M2HM07</accession>